<evidence type="ECO:0000259" key="13">
    <source>
        <dbReference type="PROSITE" id="PS51456"/>
    </source>
</evidence>
<dbReference type="InterPro" id="IPR036961">
    <property type="entry name" value="Kinesin_motor_dom_sf"/>
</dbReference>
<keyword evidence="10 11" id="KW-0009">Actin-binding</keyword>
<keyword evidence="7" id="KW-0112">Calmodulin-binding</keyword>
<dbReference type="Gene3D" id="1.20.58.530">
    <property type="match status" value="1"/>
</dbReference>
<dbReference type="GO" id="GO:0048731">
    <property type="term" value="P:system development"/>
    <property type="evidence" value="ECO:0007669"/>
    <property type="project" value="UniProtKB-ARBA"/>
</dbReference>
<evidence type="ECO:0000256" key="4">
    <source>
        <dbReference type="ARBA" id="ARBA00022553"/>
    </source>
</evidence>
<dbReference type="Gene3D" id="6.10.220.10">
    <property type="match status" value="1"/>
</dbReference>
<dbReference type="GO" id="GO:0009653">
    <property type="term" value="P:anatomical structure morphogenesis"/>
    <property type="evidence" value="ECO:0007669"/>
    <property type="project" value="UniProtKB-ARBA"/>
</dbReference>
<evidence type="ECO:0000256" key="12">
    <source>
        <dbReference type="SAM" id="MobiDB-lite"/>
    </source>
</evidence>
<evidence type="ECO:0000256" key="8">
    <source>
        <dbReference type="ARBA" id="ARBA00023123"/>
    </source>
</evidence>
<dbReference type="InterPro" id="IPR049016">
    <property type="entry name" value="MYO6_lever"/>
</dbReference>
<dbReference type="SMART" id="SM00242">
    <property type="entry name" value="MYSc"/>
    <property type="match status" value="1"/>
</dbReference>
<dbReference type="Proteomes" id="UP001153737">
    <property type="component" value="Chromosome 12"/>
</dbReference>
<dbReference type="GO" id="GO:0005886">
    <property type="term" value="C:plasma membrane"/>
    <property type="evidence" value="ECO:0007669"/>
    <property type="project" value="TreeGrafter"/>
</dbReference>
<evidence type="ECO:0000256" key="7">
    <source>
        <dbReference type="ARBA" id="ARBA00022860"/>
    </source>
</evidence>
<keyword evidence="8 11" id="KW-0518">Myosin</keyword>
<evidence type="ECO:0000313" key="14">
    <source>
        <dbReference type="EMBL" id="CAG9815351.1"/>
    </source>
</evidence>
<evidence type="ECO:0000256" key="10">
    <source>
        <dbReference type="ARBA" id="ARBA00023203"/>
    </source>
</evidence>
<gene>
    <name evidence="14" type="ORF">PHAECO_LOCUS2877</name>
</gene>
<accession>A0A9N9SEL5</accession>
<reference evidence="14" key="2">
    <citation type="submission" date="2022-10" db="EMBL/GenBank/DDBJ databases">
        <authorList>
            <consortium name="ENA_rothamsted_submissions"/>
            <consortium name="culmorum"/>
            <person name="King R."/>
        </authorList>
    </citation>
    <scope>NUCLEOTIDE SEQUENCE</scope>
</reference>
<evidence type="ECO:0000256" key="11">
    <source>
        <dbReference type="PROSITE-ProRule" id="PRU00782"/>
    </source>
</evidence>
<dbReference type="OrthoDB" id="6108017at2759"/>
<keyword evidence="9 11" id="KW-0505">Motor protein</keyword>
<dbReference type="Gene3D" id="2.30.30.360">
    <property type="entry name" value="Myosin S1 fragment, N-terminal"/>
    <property type="match status" value="1"/>
</dbReference>
<feature type="domain" description="Myosin motor" evidence="13">
    <location>
        <begin position="55"/>
        <end position="764"/>
    </location>
</feature>
<name>A0A9N9SEL5_PHACE</name>
<dbReference type="Pfam" id="PF00063">
    <property type="entry name" value="Myosin_head"/>
    <property type="match status" value="1"/>
</dbReference>
<protein>
    <recommendedName>
        <fullName evidence="13">Myosin motor domain-containing protein</fullName>
    </recommendedName>
</protein>
<keyword evidence="3" id="KW-0963">Cytoplasm</keyword>
<dbReference type="AlphaFoldDB" id="A0A9N9SEL5"/>
<feature type="region of interest" description="Disordered" evidence="12">
    <location>
        <begin position="942"/>
        <end position="962"/>
    </location>
</feature>
<dbReference type="PROSITE" id="PS51456">
    <property type="entry name" value="MYOSIN_MOTOR"/>
    <property type="match status" value="1"/>
</dbReference>
<dbReference type="GO" id="GO:0030048">
    <property type="term" value="P:actin filament-based movement"/>
    <property type="evidence" value="ECO:0007669"/>
    <property type="project" value="TreeGrafter"/>
</dbReference>
<keyword evidence="6 11" id="KW-0067">ATP-binding</keyword>
<evidence type="ECO:0000256" key="3">
    <source>
        <dbReference type="ARBA" id="ARBA00022490"/>
    </source>
</evidence>
<keyword evidence="5 11" id="KW-0547">Nucleotide-binding</keyword>
<dbReference type="InterPro" id="IPR036114">
    <property type="entry name" value="MYSc_Myo6"/>
</dbReference>
<dbReference type="InterPro" id="IPR032412">
    <property type="entry name" value="Myosin-VI_CBD"/>
</dbReference>
<dbReference type="SUPFAM" id="SSF52540">
    <property type="entry name" value="P-loop containing nucleoside triphosphate hydrolases"/>
    <property type="match status" value="1"/>
</dbReference>
<evidence type="ECO:0000256" key="1">
    <source>
        <dbReference type="ARBA" id="ARBA00004496"/>
    </source>
</evidence>
<dbReference type="EMBL" id="OU896718">
    <property type="protein sequence ID" value="CAG9815351.1"/>
    <property type="molecule type" value="Genomic_DNA"/>
</dbReference>
<evidence type="ECO:0000256" key="2">
    <source>
        <dbReference type="ARBA" id="ARBA00008314"/>
    </source>
</evidence>
<dbReference type="GO" id="GO:0009888">
    <property type="term" value="P:tissue development"/>
    <property type="evidence" value="ECO:0007669"/>
    <property type="project" value="UniProtKB-ARBA"/>
</dbReference>
<dbReference type="GO" id="GO:0000146">
    <property type="term" value="F:microfilament motor activity"/>
    <property type="evidence" value="ECO:0007669"/>
    <property type="project" value="TreeGrafter"/>
</dbReference>
<dbReference type="Gene3D" id="3.30.70.1590">
    <property type="match status" value="1"/>
</dbReference>
<dbReference type="PROSITE" id="PS50096">
    <property type="entry name" value="IQ"/>
    <property type="match status" value="1"/>
</dbReference>
<dbReference type="CDD" id="cd21958">
    <property type="entry name" value="MyUb_Myo6"/>
    <property type="match status" value="1"/>
</dbReference>
<dbReference type="PANTHER" id="PTHR13140">
    <property type="entry name" value="MYOSIN"/>
    <property type="match status" value="1"/>
</dbReference>
<dbReference type="CDD" id="cd21759">
    <property type="entry name" value="CBD_MYO6-like"/>
    <property type="match status" value="1"/>
</dbReference>
<dbReference type="PRINTS" id="PR00193">
    <property type="entry name" value="MYOSINHEAVY"/>
</dbReference>
<reference evidence="14" key="1">
    <citation type="submission" date="2022-01" db="EMBL/GenBank/DDBJ databases">
        <authorList>
            <person name="King R."/>
        </authorList>
    </citation>
    <scope>NUCLEOTIDE SEQUENCE</scope>
</reference>
<keyword evidence="4" id="KW-0597">Phosphoprotein</keyword>
<dbReference type="GO" id="GO:0030139">
    <property type="term" value="C:endocytic vesicle"/>
    <property type="evidence" value="ECO:0007669"/>
    <property type="project" value="TreeGrafter"/>
</dbReference>
<evidence type="ECO:0000313" key="15">
    <source>
        <dbReference type="Proteomes" id="UP001153737"/>
    </source>
</evidence>
<dbReference type="InterPro" id="IPR008989">
    <property type="entry name" value="Myosin_S1_N"/>
</dbReference>
<dbReference type="Gene3D" id="1.20.120.720">
    <property type="entry name" value="Myosin VI head, motor domain, U50 subdomain"/>
    <property type="match status" value="1"/>
</dbReference>
<comment type="similarity">
    <text evidence="2 11">Belongs to the TRAFAC class myosin-kinesin ATPase superfamily. Myosin family.</text>
</comment>
<evidence type="ECO:0000256" key="6">
    <source>
        <dbReference type="ARBA" id="ARBA00022840"/>
    </source>
</evidence>
<dbReference type="FunFam" id="1.20.58.530:FF:000006">
    <property type="entry name" value="Putative unconventional myosin-VI"/>
    <property type="match status" value="1"/>
</dbReference>
<evidence type="ECO:0000256" key="9">
    <source>
        <dbReference type="ARBA" id="ARBA00023175"/>
    </source>
</evidence>
<dbReference type="CDD" id="cd01382">
    <property type="entry name" value="MYSc_Myo6"/>
    <property type="match status" value="1"/>
</dbReference>
<dbReference type="Gene3D" id="3.40.850.10">
    <property type="entry name" value="Kinesin motor domain"/>
    <property type="match status" value="1"/>
</dbReference>
<dbReference type="Pfam" id="PF21521">
    <property type="entry name" value="MYO6_lever"/>
    <property type="match status" value="1"/>
</dbReference>
<dbReference type="FunFam" id="1.10.10.820:FF:000001">
    <property type="entry name" value="Myosin heavy chain"/>
    <property type="match status" value="1"/>
</dbReference>
<proteinExistence type="inferred from homology"/>
<feature type="binding site" evidence="11">
    <location>
        <begin position="149"/>
        <end position="156"/>
    </location>
    <ligand>
        <name>ATP</name>
        <dbReference type="ChEBI" id="CHEBI:30616"/>
    </ligand>
</feature>
<dbReference type="GO" id="GO:0048513">
    <property type="term" value="P:animal organ development"/>
    <property type="evidence" value="ECO:0007669"/>
    <property type="project" value="UniProtKB-ARBA"/>
</dbReference>
<dbReference type="GO" id="GO:0016459">
    <property type="term" value="C:myosin complex"/>
    <property type="evidence" value="ECO:0007669"/>
    <property type="project" value="UniProtKB-KW"/>
</dbReference>
<dbReference type="GO" id="GO:0051015">
    <property type="term" value="F:actin filament binding"/>
    <property type="evidence" value="ECO:0007669"/>
    <property type="project" value="InterPro"/>
</dbReference>
<dbReference type="GO" id="GO:0005516">
    <property type="term" value="F:calmodulin binding"/>
    <property type="evidence" value="ECO:0007669"/>
    <property type="project" value="UniProtKB-KW"/>
</dbReference>
<dbReference type="Gene3D" id="1.10.10.820">
    <property type="match status" value="1"/>
</dbReference>
<dbReference type="InterPro" id="IPR027417">
    <property type="entry name" value="P-loop_NTPase"/>
</dbReference>
<evidence type="ECO:0000256" key="5">
    <source>
        <dbReference type="ARBA" id="ARBA00022741"/>
    </source>
</evidence>
<dbReference type="GO" id="GO:0007015">
    <property type="term" value="P:actin filament organization"/>
    <property type="evidence" value="ECO:0007669"/>
    <property type="project" value="TreeGrafter"/>
</dbReference>
<dbReference type="Pfam" id="PF16521">
    <property type="entry name" value="Myosin-VI_CBD"/>
    <property type="match status" value="1"/>
</dbReference>
<organism evidence="14 15">
    <name type="scientific">Phaedon cochleariae</name>
    <name type="common">Mustard beetle</name>
    <dbReference type="NCBI Taxonomy" id="80249"/>
    <lineage>
        <taxon>Eukaryota</taxon>
        <taxon>Metazoa</taxon>
        <taxon>Ecdysozoa</taxon>
        <taxon>Arthropoda</taxon>
        <taxon>Hexapoda</taxon>
        <taxon>Insecta</taxon>
        <taxon>Pterygota</taxon>
        <taxon>Neoptera</taxon>
        <taxon>Endopterygota</taxon>
        <taxon>Coleoptera</taxon>
        <taxon>Polyphaga</taxon>
        <taxon>Cucujiformia</taxon>
        <taxon>Chrysomeloidea</taxon>
        <taxon>Chrysomelidae</taxon>
        <taxon>Chrysomelinae</taxon>
        <taxon>Chrysomelini</taxon>
        <taxon>Phaedon</taxon>
    </lineage>
</organism>
<keyword evidence="15" id="KW-1185">Reference proteome</keyword>
<dbReference type="InterPro" id="IPR001609">
    <property type="entry name" value="Myosin_head_motor_dom-like"/>
</dbReference>
<feature type="region of interest" description="Actin-binding" evidence="11">
    <location>
        <begin position="644"/>
        <end position="666"/>
    </location>
</feature>
<dbReference type="PANTHER" id="PTHR13140:SF745">
    <property type="entry name" value="UNCONVENTIONAL MYOSIN-VI"/>
    <property type="match status" value="1"/>
</dbReference>
<comment type="subcellular location">
    <subcellularLocation>
        <location evidence="1">Cytoplasm</location>
    </subcellularLocation>
</comment>
<dbReference type="GO" id="GO:0005524">
    <property type="term" value="F:ATP binding"/>
    <property type="evidence" value="ECO:0007669"/>
    <property type="project" value="UniProtKB-UniRule"/>
</dbReference>
<sequence length="1245" mass="143900">MGELVWARDHTEGYILGRISEILDDEVEVIPLSSKYPRRVLPYSDVYKAIEDSKKDYDDNCEMMFLNEGSLLNNIRTRYYKDKIYSYVANILIAVNPYKDIPALYSSATIKDYKGKSLGQQAPHVFAIADKAYRDMKVLKQSQSIIVSGESGAGKTESTKHLLKFLCDNWGAAMGTLEKKILDANPVLEAFGNAKTTRNNNSSRFGKFIEVHFDNKFKVVGGHISHYLLEKSRICSTEGEERSYHIFYMLMAGAPEGLRSQLGLTRPDDFNYLKMGCTRYFTSPTTDKKLAPTQKSEAHKKKGPLKDILLDDISGFHELDEALSRLGISDSDRLQIYTTVAAVLHLGNVEFEDNPEDTRGGSRVVAARERSLATASKLLDIDPGELKQAMVSRVMQSSRGGMKGTVIMVPLKTYEANNARDALAKAIYSNLFDYIVNRINQSIPFQSSSYYIGVLDIAGFEFFTVNSFEQFCINYCNEKLQQFFNERILKNEQELYQKESLNVPEIQFVDNQDCIDLIETKHKGILTLLDEESKLPKPSYTHFTDEVHKAWPKEFRLGLPRSSKLKAHRSLRDSEGFLIKHFAGAVCYQTKYFIDKNNDALHASLEGIIQESKIKLIQTLFSTSSTLKGKLTFNSVGNKFKMQLGELMEKLKNNGTNFIRCVKPNNKMIDLQFDGNLSLMQLKCSGMANVLELMEYGYPSRTSFAELHSMYQEYLPKELQRLSPKMFCEAMLHSLKLYEKDFIFGITKVFFRPGKFAEFDMIMKSDPENLKSIVTRVKKWLVRARWTKAQFCALTVIKSKLKFYIIAQIVKNRIAWRKRTLITMQKTIRGYLVRKQHGPRIITLRNIRSLDGSLKKIEQSAQQLKTGKETFANEINNLKTQFAATVDRIKKDAKIDKATAENLHKTLVDQVNMQMANLQKKLDEQKMAEEQARLRKVQEEMERQRRLKEEEERKRLEEEENRRLKAEMEARRKIEEEERRKQEEVNKKLALELQKQQEKEEQEMRVYQDHLEQEKQDREVALRLAQESNGQIEESPPTIRNGTVELDKPIRLNRSEAMKSQQAALANSKYDLSKWRYSELRDTINTSCDIELLEACRHEFHRRLKVYHAWKAKNKKRTVMDENERAPRSVMESAARTPKVMHKAVLDSVSQRYFRIPFQRPGAETGRGWWYAHFDGQYVARQMELHPDKSPILLVAGKDDMQMCELSLEETGLTRKRGAEILENEFNREWDKNGGQPFVRPADRK</sequence>